<dbReference type="SUPFAM" id="SSF49562">
    <property type="entry name" value="C2 domain (Calcium/lipid-binding domain, CaLB)"/>
    <property type="match status" value="1"/>
</dbReference>
<proteinExistence type="predicted"/>
<dbReference type="InterPro" id="IPR043549">
    <property type="entry name" value="C2C4C/C2C4D"/>
</dbReference>
<name>A0A8C5RS10_LATLA</name>
<feature type="compositionally biased region" description="Low complexity" evidence="1">
    <location>
        <begin position="188"/>
        <end position="201"/>
    </location>
</feature>
<dbReference type="GeneTree" id="ENSGT00940000163537"/>
<dbReference type="PROSITE" id="PS50004">
    <property type="entry name" value="C2"/>
    <property type="match status" value="1"/>
</dbReference>
<feature type="compositionally biased region" description="Polar residues" evidence="1">
    <location>
        <begin position="127"/>
        <end position="157"/>
    </location>
</feature>
<gene>
    <name evidence="3" type="primary">C2CD4D</name>
</gene>
<dbReference type="Proteomes" id="UP000694406">
    <property type="component" value="Unplaced"/>
</dbReference>
<reference evidence="3" key="1">
    <citation type="submission" date="2025-08" db="UniProtKB">
        <authorList>
            <consortium name="Ensembl"/>
        </authorList>
    </citation>
    <scope>IDENTIFICATION</scope>
</reference>
<dbReference type="Gene3D" id="2.60.40.150">
    <property type="entry name" value="C2 domain"/>
    <property type="match status" value="1"/>
</dbReference>
<feature type="domain" description="C2" evidence="2">
    <location>
        <begin position="246"/>
        <end position="360"/>
    </location>
</feature>
<feature type="region of interest" description="Disordered" evidence="1">
    <location>
        <begin position="45"/>
        <end position="169"/>
    </location>
</feature>
<dbReference type="AlphaFoldDB" id="A0A8C5RS10"/>
<dbReference type="PANTHER" id="PTHR46291">
    <property type="entry name" value="C2 DOMAIN-CONTAINING PROTEIN"/>
    <property type="match status" value="1"/>
</dbReference>
<dbReference type="PANTHER" id="PTHR46291:SF1">
    <property type="entry name" value="C2 CALCIUM-DEPENDENT DOMAIN-CONTAINING PROTEIN 4D"/>
    <property type="match status" value="1"/>
</dbReference>
<dbReference type="Ensembl" id="ENSLLTT00000007671.1">
    <property type="protein sequence ID" value="ENSLLTP00000007392.1"/>
    <property type="gene ID" value="ENSLLTG00000005614.1"/>
</dbReference>
<evidence type="ECO:0000256" key="1">
    <source>
        <dbReference type="SAM" id="MobiDB-lite"/>
    </source>
</evidence>
<protein>
    <submittedName>
        <fullName evidence="3">C2 calcium dependent domain containing 4D</fullName>
    </submittedName>
</protein>
<feature type="region of interest" description="Disordered" evidence="1">
    <location>
        <begin position="182"/>
        <end position="202"/>
    </location>
</feature>
<dbReference type="InterPro" id="IPR035892">
    <property type="entry name" value="C2_domain_sf"/>
</dbReference>
<evidence type="ECO:0000259" key="2">
    <source>
        <dbReference type="PROSITE" id="PS50004"/>
    </source>
</evidence>
<dbReference type="SMART" id="SM00239">
    <property type="entry name" value="C2"/>
    <property type="match status" value="1"/>
</dbReference>
<evidence type="ECO:0000313" key="4">
    <source>
        <dbReference type="Proteomes" id="UP000694406"/>
    </source>
</evidence>
<keyword evidence="4" id="KW-1185">Reference proteome</keyword>
<dbReference type="InterPro" id="IPR000008">
    <property type="entry name" value="C2_dom"/>
</dbReference>
<reference evidence="3" key="2">
    <citation type="submission" date="2025-09" db="UniProtKB">
        <authorList>
            <consortium name="Ensembl"/>
        </authorList>
    </citation>
    <scope>IDENTIFICATION</scope>
</reference>
<sequence>GHFVSVAKFLGLRKAGEQGSTCPNVLTPDTIPSFLIPPNLATLQGRRAAGTPRPGDASALPVKNEGTAVQDEGPQAGTRLPGTPTTIQLPTPMDLGCLPESPNTWRRESLFHSKPPPHRGQVGCFSSPRTRPLSQPTPGLDSDTASSAENSPYNSPVPTRPLDGLLPGHSYGHRRRLACRSPHTLRPSSFSTEDTSSTDTSPCCLRREADPPWISPGSWSLAPLFPLGLIRCRQRLTKEVTLTVSQGGQLRLSSEYLQPLGSLRVRLVSAEGFYPPQGSPRHLHCCVALQLRPGPSQRQRSAIIKRTRNPIFNEDFFFEGVTPEELPRRSLRIKVLNKSCSLRRDVVLGECDVPLDSLLP</sequence>
<organism evidence="3 4">
    <name type="scientific">Laticauda laticaudata</name>
    <name type="common">Blue-ringed sea krait</name>
    <name type="synonym">Blue-lipped sea krait</name>
    <dbReference type="NCBI Taxonomy" id="8630"/>
    <lineage>
        <taxon>Eukaryota</taxon>
        <taxon>Metazoa</taxon>
        <taxon>Chordata</taxon>
        <taxon>Craniata</taxon>
        <taxon>Vertebrata</taxon>
        <taxon>Euteleostomi</taxon>
        <taxon>Lepidosauria</taxon>
        <taxon>Squamata</taxon>
        <taxon>Bifurcata</taxon>
        <taxon>Unidentata</taxon>
        <taxon>Episquamata</taxon>
        <taxon>Toxicofera</taxon>
        <taxon>Serpentes</taxon>
        <taxon>Colubroidea</taxon>
        <taxon>Elapidae</taxon>
        <taxon>Laticaudinae</taxon>
        <taxon>Laticauda</taxon>
    </lineage>
</organism>
<accession>A0A8C5RS10</accession>
<evidence type="ECO:0000313" key="3">
    <source>
        <dbReference type="Ensembl" id="ENSLLTP00000007392.1"/>
    </source>
</evidence>
<dbReference type="Pfam" id="PF00168">
    <property type="entry name" value="C2"/>
    <property type="match status" value="1"/>
</dbReference>